<dbReference type="EMBL" id="VFPO01000001">
    <property type="protein sequence ID" value="TQM69562.1"/>
    <property type="molecule type" value="Genomic_DNA"/>
</dbReference>
<comment type="caution">
    <text evidence="2">The sequence shown here is derived from an EMBL/GenBank/DDBJ whole genome shotgun (WGS) entry which is preliminary data.</text>
</comment>
<name>A0A543IG50_9ACTN</name>
<reference evidence="2 3" key="1">
    <citation type="submission" date="2019-06" db="EMBL/GenBank/DDBJ databases">
        <title>Sequencing the genomes of 1000 actinobacteria strains.</title>
        <authorList>
            <person name="Klenk H.-P."/>
        </authorList>
    </citation>
    <scope>NUCLEOTIDE SEQUENCE [LARGE SCALE GENOMIC DNA]</scope>
    <source>
        <strain evidence="2 3">DSM 45043</strain>
    </source>
</reference>
<accession>A0A543IG50</accession>
<organism evidence="2 3">
    <name type="scientific">Actinomadura hallensis</name>
    <dbReference type="NCBI Taxonomy" id="337895"/>
    <lineage>
        <taxon>Bacteria</taxon>
        <taxon>Bacillati</taxon>
        <taxon>Actinomycetota</taxon>
        <taxon>Actinomycetes</taxon>
        <taxon>Streptosporangiales</taxon>
        <taxon>Thermomonosporaceae</taxon>
        <taxon>Actinomadura</taxon>
    </lineage>
</organism>
<feature type="region of interest" description="Disordered" evidence="1">
    <location>
        <begin position="28"/>
        <end position="50"/>
    </location>
</feature>
<protein>
    <submittedName>
        <fullName evidence="2">Uncharacterized protein</fullName>
    </submittedName>
</protein>
<evidence type="ECO:0000313" key="3">
    <source>
        <dbReference type="Proteomes" id="UP000316706"/>
    </source>
</evidence>
<dbReference type="AlphaFoldDB" id="A0A543IG50"/>
<feature type="compositionally biased region" description="Gly residues" evidence="1">
    <location>
        <begin position="32"/>
        <end position="43"/>
    </location>
</feature>
<keyword evidence="3" id="KW-1185">Reference proteome</keyword>
<dbReference type="Proteomes" id="UP000316706">
    <property type="component" value="Unassembled WGS sequence"/>
</dbReference>
<sequence>MILVGHAAKLSQPLHHAKIAGLDRAAAAPGVPRGGAGAPGTGGYPAARSRSARSCSATSMIMSSWPPT</sequence>
<proteinExistence type="predicted"/>
<evidence type="ECO:0000313" key="2">
    <source>
        <dbReference type="EMBL" id="TQM69562.1"/>
    </source>
</evidence>
<evidence type="ECO:0000256" key="1">
    <source>
        <dbReference type="SAM" id="MobiDB-lite"/>
    </source>
</evidence>
<gene>
    <name evidence="2" type="ORF">FHX41_3260</name>
</gene>